<dbReference type="InterPro" id="IPR050122">
    <property type="entry name" value="RTK"/>
</dbReference>
<feature type="domain" description="Protein kinase" evidence="1">
    <location>
        <begin position="1"/>
        <end position="92"/>
    </location>
</feature>
<keyword evidence="2" id="KW-0418">Kinase</keyword>
<reference evidence="2 3" key="1">
    <citation type="journal article" date="2013" name="Nat. Genet.">
        <title>The genome of the hydatid tapeworm Echinococcus granulosus.</title>
        <authorList>
            <person name="Zheng H."/>
            <person name="Zhang W."/>
            <person name="Zhang L."/>
            <person name="Zhang Z."/>
            <person name="Li J."/>
            <person name="Lu G."/>
            <person name="Zhu Y."/>
            <person name="Wang Y."/>
            <person name="Huang Y."/>
            <person name="Liu J."/>
            <person name="Kang H."/>
            <person name="Chen J."/>
            <person name="Wang L."/>
            <person name="Chen A."/>
            <person name="Yu S."/>
            <person name="Gao Z."/>
            <person name="Jin L."/>
            <person name="Gu W."/>
            <person name="Wang Z."/>
            <person name="Zhao L."/>
            <person name="Shi B."/>
            <person name="Wen H."/>
            <person name="Lin R."/>
            <person name="Jones M.K."/>
            <person name="Brejova B."/>
            <person name="Vinar T."/>
            <person name="Zhao G."/>
            <person name="McManus D.P."/>
            <person name="Chen Z."/>
            <person name="Zhou Y."/>
            <person name="Wang S."/>
        </authorList>
    </citation>
    <scope>NUCLEOTIDE SEQUENCE [LARGE SCALE GENOMIC DNA]</scope>
</reference>
<keyword evidence="3" id="KW-1185">Reference proteome</keyword>
<dbReference type="Gene3D" id="1.10.510.10">
    <property type="entry name" value="Transferase(Phosphotransferase) domain 1"/>
    <property type="match status" value="1"/>
</dbReference>
<dbReference type="GO" id="GO:0007169">
    <property type="term" value="P:cell surface receptor protein tyrosine kinase signaling pathway"/>
    <property type="evidence" value="ECO:0007669"/>
    <property type="project" value="TreeGrafter"/>
</dbReference>
<organism evidence="2 3">
    <name type="scientific">Echinococcus granulosus</name>
    <name type="common">Hydatid tapeworm</name>
    <dbReference type="NCBI Taxonomy" id="6210"/>
    <lineage>
        <taxon>Eukaryota</taxon>
        <taxon>Metazoa</taxon>
        <taxon>Spiralia</taxon>
        <taxon>Lophotrochozoa</taxon>
        <taxon>Platyhelminthes</taxon>
        <taxon>Cestoda</taxon>
        <taxon>Eucestoda</taxon>
        <taxon>Cyclophyllidea</taxon>
        <taxon>Taeniidae</taxon>
        <taxon>Echinococcus</taxon>
        <taxon>Echinococcus granulosus group</taxon>
    </lineage>
</organism>
<gene>
    <name evidence="2" type="ORF">EGR_06237</name>
</gene>
<protein>
    <submittedName>
        <fullName evidence="2">Tyrosine-protein kinase Src42A</fullName>
    </submittedName>
</protein>
<sequence>MDDQRLLIFGRWVNSFYHASSLLDLRNTVKVAFGIAYLKFQRYVHHDLATRKCLVGEGNVVKIGDFGLACMILQPNLLTDLTEQLNVVSYLI</sequence>
<dbReference type="InterPro" id="IPR011009">
    <property type="entry name" value="Kinase-like_dom_sf"/>
</dbReference>
<dbReference type="OrthoDB" id="3256376at2759"/>
<dbReference type="SUPFAM" id="SSF56112">
    <property type="entry name" value="Protein kinase-like (PK-like)"/>
    <property type="match status" value="1"/>
</dbReference>
<dbReference type="EMBL" id="APAU02000053">
    <property type="protein sequence ID" value="EUB58921.1"/>
    <property type="molecule type" value="Genomic_DNA"/>
</dbReference>
<dbReference type="PANTHER" id="PTHR24416">
    <property type="entry name" value="TYROSINE-PROTEIN KINASE RECEPTOR"/>
    <property type="match status" value="1"/>
</dbReference>
<dbReference type="KEGG" id="egl:EGR_06237"/>
<dbReference type="PANTHER" id="PTHR24416:SF614">
    <property type="entry name" value="PROTEIN KINASE DOMAIN-CONTAINING PROTEIN"/>
    <property type="match status" value="1"/>
</dbReference>
<dbReference type="GO" id="GO:0010976">
    <property type="term" value="P:positive regulation of neuron projection development"/>
    <property type="evidence" value="ECO:0007669"/>
    <property type="project" value="TreeGrafter"/>
</dbReference>
<dbReference type="GO" id="GO:0005524">
    <property type="term" value="F:ATP binding"/>
    <property type="evidence" value="ECO:0007669"/>
    <property type="project" value="InterPro"/>
</dbReference>
<comment type="caution">
    <text evidence="2">The sequence shown here is derived from an EMBL/GenBank/DDBJ whole genome shotgun (WGS) entry which is preliminary data.</text>
</comment>
<keyword evidence="2" id="KW-0808">Transferase</keyword>
<dbReference type="GO" id="GO:0043235">
    <property type="term" value="C:receptor complex"/>
    <property type="evidence" value="ECO:0007669"/>
    <property type="project" value="TreeGrafter"/>
</dbReference>
<dbReference type="Proteomes" id="UP000019149">
    <property type="component" value="Unassembled WGS sequence"/>
</dbReference>
<evidence type="ECO:0000313" key="3">
    <source>
        <dbReference type="Proteomes" id="UP000019149"/>
    </source>
</evidence>
<dbReference type="GeneID" id="36341952"/>
<accession>W6UDM1</accession>
<dbReference type="AlphaFoldDB" id="W6UDM1"/>
<dbReference type="GO" id="GO:0005886">
    <property type="term" value="C:plasma membrane"/>
    <property type="evidence" value="ECO:0007669"/>
    <property type="project" value="TreeGrafter"/>
</dbReference>
<evidence type="ECO:0000313" key="2">
    <source>
        <dbReference type="EMBL" id="EUB58921.1"/>
    </source>
</evidence>
<dbReference type="STRING" id="6210.W6UDM1"/>
<dbReference type="GO" id="GO:0004714">
    <property type="term" value="F:transmembrane receptor protein tyrosine kinase activity"/>
    <property type="evidence" value="ECO:0007669"/>
    <property type="project" value="TreeGrafter"/>
</dbReference>
<dbReference type="Pfam" id="PF07714">
    <property type="entry name" value="PK_Tyr_Ser-Thr"/>
    <property type="match status" value="1"/>
</dbReference>
<dbReference type="InterPro" id="IPR001245">
    <property type="entry name" value="Ser-Thr/Tyr_kinase_cat_dom"/>
</dbReference>
<dbReference type="RefSeq" id="XP_024350117.1">
    <property type="nucleotide sequence ID" value="XM_024495486.1"/>
</dbReference>
<name>W6UDM1_ECHGR</name>
<dbReference type="GO" id="GO:0051897">
    <property type="term" value="P:positive regulation of phosphatidylinositol 3-kinase/protein kinase B signal transduction"/>
    <property type="evidence" value="ECO:0007669"/>
    <property type="project" value="TreeGrafter"/>
</dbReference>
<evidence type="ECO:0000259" key="1">
    <source>
        <dbReference type="PROSITE" id="PS50011"/>
    </source>
</evidence>
<proteinExistence type="predicted"/>
<dbReference type="CTD" id="36341952"/>
<dbReference type="InterPro" id="IPR000719">
    <property type="entry name" value="Prot_kinase_dom"/>
</dbReference>
<dbReference type="PROSITE" id="PS50011">
    <property type="entry name" value="PROTEIN_KINASE_DOM"/>
    <property type="match status" value="1"/>
</dbReference>